<dbReference type="PANTHER" id="PTHR43004:SF3">
    <property type="entry name" value="P-HYDROXYBENZOATE HYDROXYLASE"/>
    <property type="match status" value="1"/>
</dbReference>
<dbReference type="Proteomes" id="UP001296706">
    <property type="component" value="Unassembled WGS sequence"/>
</dbReference>
<feature type="domain" description="FAD-binding" evidence="4">
    <location>
        <begin position="40"/>
        <end position="380"/>
    </location>
</feature>
<name>A0ABX1RHR3_9PSEU</name>
<dbReference type="EMBL" id="JAAXKY010000050">
    <property type="protein sequence ID" value="NMH78716.1"/>
    <property type="molecule type" value="Genomic_DNA"/>
</dbReference>
<evidence type="ECO:0000256" key="2">
    <source>
        <dbReference type="ARBA" id="ARBA00022827"/>
    </source>
</evidence>
<evidence type="ECO:0000313" key="5">
    <source>
        <dbReference type="EMBL" id="NMH78716.1"/>
    </source>
</evidence>
<comment type="caution">
    <text evidence="5">The sequence shown here is derived from an EMBL/GenBank/DDBJ whole genome shotgun (WGS) entry which is preliminary data.</text>
</comment>
<evidence type="ECO:0000313" key="6">
    <source>
        <dbReference type="Proteomes" id="UP001296706"/>
    </source>
</evidence>
<dbReference type="PRINTS" id="PR00420">
    <property type="entry name" value="RNGMNOXGNASE"/>
</dbReference>
<accession>A0ABX1RHR3</accession>
<dbReference type="EC" id="1.14.13.2" evidence="5"/>
<dbReference type="InterPro" id="IPR002938">
    <property type="entry name" value="FAD-bd"/>
</dbReference>
<dbReference type="SUPFAM" id="SSF54373">
    <property type="entry name" value="FAD-linked reductases, C-terminal domain"/>
    <property type="match status" value="1"/>
</dbReference>
<reference evidence="5 6" key="1">
    <citation type="submission" date="2020-04" db="EMBL/GenBank/DDBJ databases">
        <authorList>
            <person name="Klaysubun C."/>
            <person name="Duangmal K."/>
            <person name="Lipun K."/>
        </authorList>
    </citation>
    <scope>NUCLEOTIDE SEQUENCE [LARGE SCALE GENOMIC DNA]</scope>
    <source>
        <strain evidence="5 6">JCM 11839</strain>
    </source>
</reference>
<dbReference type="InterPro" id="IPR036188">
    <property type="entry name" value="FAD/NAD-bd_sf"/>
</dbReference>
<keyword evidence="2" id="KW-0274">FAD</keyword>
<evidence type="ECO:0000259" key="4">
    <source>
        <dbReference type="Pfam" id="PF01494"/>
    </source>
</evidence>
<evidence type="ECO:0000256" key="3">
    <source>
        <dbReference type="SAM" id="MobiDB-lite"/>
    </source>
</evidence>
<dbReference type="InterPro" id="IPR050641">
    <property type="entry name" value="RIFMO-like"/>
</dbReference>
<keyword evidence="5" id="KW-0560">Oxidoreductase</keyword>
<proteinExistence type="predicted"/>
<sequence length="431" mass="46704">MGRGRCGTGDSSFDVPEAPPPAGQSVCVGHDANAERATSTSVVIVGAGVAGLTIGRLLRTAGVDCVVLETESRQFIEQRPRAGFIEEWVVRALERHGLADGLLAHATPQSECEFRMDGARYVFRYGELSGHHHFVYPQQLLVTDLVRAYADDAGGPVHFGVTDVALHGLDTAQPSVSFTASETGERHVITCDFIAGCDGARGVSRHAVPEGAMRVIRHDFGVGWMAILAEAPPSSSHALFGLHPHGLGAFMHRSPDISRYYLEVPAGDSPDNWPHERVWSELRERLEVPGAEPLVEGELLEKRVLDMHNYVVEPMSYGRLHLAGDSAHLLAPVGAKGMNAALHDAFLLTDALLAHYEQGDDSRLAGYSDDALRRVWQYQEFNQWLAEIMHGPSSGDPFRAQVAAARLRRMVDSATNGASVAGLYIGIDADH</sequence>
<protein>
    <submittedName>
        <fullName evidence="5">4-hydroxybenzoate 3-monooxygenase</fullName>
        <ecNumber evidence="5">1.14.13.2</ecNumber>
    </submittedName>
</protein>
<keyword evidence="1" id="KW-0285">Flavoprotein</keyword>
<dbReference type="PANTHER" id="PTHR43004">
    <property type="entry name" value="TRK SYSTEM POTASSIUM UPTAKE PROTEIN"/>
    <property type="match status" value="1"/>
</dbReference>
<keyword evidence="6" id="KW-1185">Reference proteome</keyword>
<feature type="region of interest" description="Disordered" evidence="3">
    <location>
        <begin position="1"/>
        <end position="24"/>
    </location>
</feature>
<dbReference type="NCBIfam" id="NF006091">
    <property type="entry name" value="PRK08243.1"/>
    <property type="match status" value="1"/>
</dbReference>
<gene>
    <name evidence="5" type="ORF">HF577_16705</name>
</gene>
<dbReference type="SUPFAM" id="SSF51905">
    <property type="entry name" value="FAD/NAD(P)-binding domain"/>
    <property type="match status" value="1"/>
</dbReference>
<dbReference type="Gene3D" id="3.50.50.60">
    <property type="entry name" value="FAD/NAD(P)-binding domain"/>
    <property type="match status" value="1"/>
</dbReference>
<organism evidence="5 6">
    <name type="scientific">Pseudonocardia xinjiangensis</name>
    <dbReference type="NCBI Taxonomy" id="75289"/>
    <lineage>
        <taxon>Bacteria</taxon>
        <taxon>Bacillati</taxon>
        <taxon>Actinomycetota</taxon>
        <taxon>Actinomycetes</taxon>
        <taxon>Pseudonocardiales</taxon>
        <taxon>Pseudonocardiaceae</taxon>
        <taxon>Pseudonocardia</taxon>
    </lineage>
</organism>
<dbReference type="Pfam" id="PF01494">
    <property type="entry name" value="FAD_binding_3"/>
    <property type="match status" value="1"/>
</dbReference>
<dbReference type="Gene3D" id="3.30.9.10">
    <property type="entry name" value="D-Amino Acid Oxidase, subunit A, domain 2"/>
    <property type="match status" value="1"/>
</dbReference>
<dbReference type="GO" id="GO:0018659">
    <property type="term" value="F:4-hydroxybenzoate 3-monooxygenase activity"/>
    <property type="evidence" value="ECO:0007669"/>
    <property type="project" value="UniProtKB-EC"/>
</dbReference>
<evidence type="ECO:0000256" key="1">
    <source>
        <dbReference type="ARBA" id="ARBA00022630"/>
    </source>
</evidence>